<evidence type="ECO:0000256" key="2">
    <source>
        <dbReference type="ARBA" id="ARBA00008417"/>
    </source>
</evidence>
<evidence type="ECO:0000256" key="5">
    <source>
        <dbReference type="ARBA" id="ARBA00022475"/>
    </source>
</evidence>
<feature type="transmembrane region" description="Helical" evidence="10">
    <location>
        <begin position="415"/>
        <end position="436"/>
    </location>
</feature>
<dbReference type="GO" id="GO:0005886">
    <property type="term" value="C:plasma membrane"/>
    <property type="evidence" value="ECO:0007669"/>
    <property type="project" value="UniProtKB-SubCell"/>
</dbReference>
<dbReference type="CDD" id="cd13143">
    <property type="entry name" value="MATE_MepA_like"/>
    <property type="match status" value="1"/>
</dbReference>
<feature type="transmembrane region" description="Helical" evidence="10">
    <location>
        <begin position="165"/>
        <end position="188"/>
    </location>
</feature>
<keyword evidence="4" id="KW-0813">Transport</keyword>
<evidence type="ECO:0000256" key="4">
    <source>
        <dbReference type="ARBA" id="ARBA00022448"/>
    </source>
</evidence>
<dbReference type="GO" id="GO:0015297">
    <property type="term" value="F:antiporter activity"/>
    <property type="evidence" value="ECO:0007669"/>
    <property type="project" value="InterPro"/>
</dbReference>
<dbReference type="Proteomes" id="UP001144471">
    <property type="component" value="Unassembled WGS sequence"/>
</dbReference>
<keyword evidence="7 10" id="KW-1133">Transmembrane helix</keyword>
<dbReference type="EMBL" id="BSDY01000031">
    <property type="protein sequence ID" value="GLI58020.1"/>
    <property type="molecule type" value="Genomic_DNA"/>
</dbReference>
<feature type="transmembrane region" description="Helical" evidence="10">
    <location>
        <begin position="194"/>
        <end position="215"/>
    </location>
</feature>
<evidence type="ECO:0000256" key="1">
    <source>
        <dbReference type="ARBA" id="ARBA00004651"/>
    </source>
</evidence>
<dbReference type="InterPro" id="IPR045070">
    <property type="entry name" value="MATE_MepA-like"/>
</dbReference>
<dbReference type="GO" id="GO:0042910">
    <property type="term" value="F:xenobiotic transmembrane transporter activity"/>
    <property type="evidence" value="ECO:0007669"/>
    <property type="project" value="InterPro"/>
</dbReference>
<feature type="transmembrane region" description="Helical" evidence="10">
    <location>
        <begin position="313"/>
        <end position="335"/>
    </location>
</feature>
<evidence type="ECO:0000313" key="11">
    <source>
        <dbReference type="EMBL" id="GLI58020.1"/>
    </source>
</evidence>
<reference evidence="11" key="1">
    <citation type="submission" date="2022-12" db="EMBL/GenBank/DDBJ databases">
        <title>Reference genome sequencing for broad-spectrum identification of bacterial and archaeal isolates by mass spectrometry.</title>
        <authorList>
            <person name="Sekiguchi Y."/>
            <person name="Tourlousse D.M."/>
        </authorList>
    </citation>
    <scope>NUCLEOTIDE SEQUENCE</scope>
    <source>
        <strain evidence="11">10succ1</strain>
    </source>
</reference>
<sequence length="460" mass="51080">MGINKFIEKRGVRNTLFRYAGLSIVSMWIFSLYTMVDGMFVGRGVGPEALAAVNLSMPFINLTFALSIMTSIGASTVISRSLGEKRILEARKIFTHTIVFLGGIGAVICTAGIVFRYELAHLLGARGDVVPMVVEYLSTVLFFNTFYLIAYALEVLMRVEGKPSIALVTVIIAALTNIILDYLLVIVFPMGLRGAAIATGSAQLIQGIILLSFFLKKNSVLRFSPIKFSFREVFNLVRIGAPDSITELSVGVVVFLFNRTILLSYGGIGLTAFGIIGYINNFILMTMIGLTQGMQPIISFLSSRKEYRKRNKVFYLTLRSALILGFGFFLLTLIFRETIIGFFTSDQEAFNFTLVPLTLFAPAFIFGGINIVFSGFFTALEKPREAGAIAIFRGPIFIPMLLILLPVFFNDGGIWITSLVSEILTLAISLLLYGIYRERVSFFQEFLSRINHRFAPLKNK</sequence>
<feature type="transmembrane region" description="Helical" evidence="10">
    <location>
        <begin position="236"/>
        <end position="257"/>
    </location>
</feature>
<dbReference type="InterPro" id="IPR051327">
    <property type="entry name" value="MATE_MepA_subfamily"/>
</dbReference>
<dbReference type="AlphaFoldDB" id="A0A9W6GPS7"/>
<comment type="caution">
    <text evidence="11">The sequence shown here is derived from an EMBL/GenBank/DDBJ whole genome shotgun (WGS) entry which is preliminary data.</text>
</comment>
<keyword evidence="12" id="KW-1185">Reference proteome</keyword>
<feature type="transmembrane region" description="Helical" evidence="10">
    <location>
        <begin position="129"/>
        <end position="153"/>
    </location>
</feature>
<protein>
    <recommendedName>
        <fullName evidence="3">Multidrug export protein MepA</fullName>
    </recommendedName>
</protein>
<organism evidence="11 12">
    <name type="scientific">Propionigenium maris DSM 9537</name>
    <dbReference type="NCBI Taxonomy" id="1123000"/>
    <lineage>
        <taxon>Bacteria</taxon>
        <taxon>Fusobacteriati</taxon>
        <taxon>Fusobacteriota</taxon>
        <taxon>Fusobacteriia</taxon>
        <taxon>Fusobacteriales</taxon>
        <taxon>Fusobacteriaceae</taxon>
        <taxon>Propionigenium</taxon>
    </lineage>
</organism>
<evidence type="ECO:0000256" key="8">
    <source>
        <dbReference type="ARBA" id="ARBA00023136"/>
    </source>
</evidence>
<dbReference type="PANTHER" id="PTHR43823:SF3">
    <property type="entry name" value="MULTIDRUG EXPORT PROTEIN MEPA"/>
    <property type="match status" value="1"/>
</dbReference>
<dbReference type="InterPro" id="IPR048279">
    <property type="entry name" value="MdtK-like"/>
</dbReference>
<dbReference type="PANTHER" id="PTHR43823">
    <property type="entry name" value="SPORULATION PROTEIN YKVU"/>
    <property type="match status" value="1"/>
</dbReference>
<evidence type="ECO:0000256" key="3">
    <source>
        <dbReference type="ARBA" id="ARBA00022106"/>
    </source>
</evidence>
<keyword evidence="5" id="KW-1003">Cell membrane</keyword>
<feature type="transmembrane region" description="Helical" evidence="10">
    <location>
        <begin position="56"/>
        <end position="78"/>
    </location>
</feature>
<dbReference type="RefSeq" id="WP_281837694.1">
    <property type="nucleotide sequence ID" value="NZ_BSDY01000031.1"/>
</dbReference>
<name>A0A9W6GPS7_9FUSO</name>
<feature type="transmembrane region" description="Helical" evidence="10">
    <location>
        <begin position="263"/>
        <end position="292"/>
    </location>
</feature>
<comment type="subcellular location">
    <subcellularLocation>
        <location evidence="1">Cell membrane</location>
        <topology evidence="1">Multi-pass membrane protein</topology>
    </subcellularLocation>
</comment>
<gene>
    <name evidence="11" type="ORF">PM10SUCC1_35340</name>
</gene>
<feature type="transmembrane region" description="Helical" evidence="10">
    <location>
        <begin position="98"/>
        <end position="117"/>
    </location>
</feature>
<dbReference type="GO" id="GO:0046677">
    <property type="term" value="P:response to antibiotic"/>
    <property type="evidence" value="ECO:0007669"/>
    <property type="project" value="UniProtKB-KW"/>
</dbReference>
<evidence type="ECO:0000313" key="12">
    <source>
        <dbReference type="Proteomes" id="UP001144471"/>
    </source>
</evidence>
<keyword evidence="8 10" id="KW-0472">Membrane</keyword>
<dbReference type="Pfam" id="PF01554">
    <property type="entry name" value="MatE"/>
    <property type="match status" value="2"/>
</dbReference>
<feature type="transmembrane region" description="Helical" evidence="10">
    <location>
        <begin position="16"/>
        <end position="36"/>
    </location>
</feature>
<dbReference type="NCBIfam" id="TIGR00797">
    <property type="entry name" value="matE"/>
    <property type="match status" value="1"/>
</dbReference>
<proteinExistence type="inferred from homology"/>
<keyword evidence="9" id="KW-0046">Antibiotic resistance</keyword>
<keyword evidence="6 10" id="KW-0812">Transmembrane</keyword>
<feature type="transmembrane region" description="Helical" evidence="10">
    <location>
        <begin position="390"/>
        <end position="409"/>
    </location>
</feature>
<evidence type="ECO:0000256" key="6">
    <source>
        <dbReference type="ARBA" id="ARBA00022692"/>
    </source>
</evidence>
<evidence type="ECO:0000256" key="7">
    <source>
        <dbReference type="ARBA" id="ARBA00022989"/>
    </source>
</evidence>
<evidence type="ECO:0000256" key="9">
    <source>
        <dbReference type="ARBA" id="ARBA00023251"/>
    </source>
</evidence>
<dbReference type="PIRSF" id="PIRSF006603">
    <property type="entry name" value="DinF"/>
    <property type="match status" value="1"/>
</dbReference>
<evidence type="ECO:0000256" key="10">
    <source>
        <dbReference type="SAM" id="Phobius"/>
    </source>
</evidence>
<dbReference type="InterPro" id="IPR002528">
    <property type="entry name" value="MATE_fam"/>
</dbReference>
<accession>A0A9W6GPS7</accession>
<comment type="similarity">
    <text evidence="2">Belongs to the multi antimicrobial extrusion (MATE) (TC 2.A.66.1) family. MepA subfamily.</text>
</comment>
<feature type="transmembrane region" description="Helical" evidence="10">
    <location>
        <begin position="355"/>
        <end position="378"/>
    </location>
</feature>